<dbReference type="Proteomes" id="UP001234916">
    <property type="component" value="Chromosome"/>
</dbReference>
<name>A0AA49IXL9_9PROT</name>
<organism evidence="2">
    <name type="scientific">Candidatus Nitricoxidivorans perseverans</name>
    <dbReference type="NCBI Taxonomy" id="2975601"/>
    <lineage>
        <taxon>Bacteria</taxon>
        <taxon>Pseudomonadati</taxon>
        <taxon>Pseudomonadota</taxon>
        <taxon>Betaproteobacteria</taxon>
        <taxon>Nitrosomonadales</taxon>
        <taxon>Sterolibacteriaceae</taxon>
        <taxon>Candidatus Nitricoxidivorans</taxon>
    </lineage>
</organism>
<evidence type="ECO:0000313" key="2">
    <source>
        <dbReference type="EMBL" id="WIM04784.1"/>
    </source>
</evidence>
<protein>
    <submittedName>
        <fullName evidence="2">Uncharacterized protein</fullName>
    </submittedName>
</protein>
<evidence type="ECO:0000256" key="1">
    <source>
        <dbReference type="SAM" id="MobiDB-lite"/>
    </source>
</evidence>
<feature type="compositionally biased region" description="Basic and acidic residues" evidence="1">
    <location>
        <begin position="94"/>
        <end position="104"/>
    </location>
</feature>
<dbReference type="EMBL" id="CP107246">
    <property type="protein sequence ID" value="WIM04784.1"/>
    <property type="molecule type" value="Genomic_DNA"/>
</dbReference>
<accession>A0AA49IXL9</accession>
<dbReference type="AlphaFoldDB" id="A0AA49IXL9"/>
<feature type="compositionally biased region" description="Basic residues" evidence="1">
    <location>
        <begin position="105"/>
        <end position="119"/>
    </location>
</feature>
<feature type="region of interest" description="Disordered" evidence="1">
    <location>
        <begin position="92"/>
        <end position="119"/>
    </location>
</feature>
<proteinExistence type="predicted"/>
<dbReference type="KEGG" id="npv:OHM77_08730"/>
<gene>
    <name evidence="2" type="ORF">OHM77_08730</name>
</gene>
<sequence>MDLKTMEQALKLQSDLAARLAQNLAPGNAGKMPSIELLLKQKEQAVVRAQAEVEAAIKERDLAVGRWDERVALRKANAAKLQQELGDLNKQLAKRQDVTKDKKPPMRKRTVVTPGKSKK</sequence>
<reference evidence="2" key="1">
    <citation type="journal article" date="2023" name="Nat. Microbiol.">
        <title>Enrichment and characterization of a nitric oxide-reducing microbial community in a continuous bioreactor.</title>
        <authorList>
            <person name="Garrido-Amador P."/>
            <person name="Stortenbeker N."/>
            <person name="Wessels H.J.C.T."/>
            <person name="Speth D.R."/>
            <person name="Garcia-Heredia I."/>
            <person name="Kartal B."/>
        </authorList>
    </citation>
    <scope>NUCLEOTIDE SEQUENCE</scope>
    <source>
        <strain evidence="2">MAG1</strain>
    </source>
</reference>